<evidence type="ECO:0000313" key="12">
    <source>
        <dbReference type="Proteomes" id="UP000197215"/>
    </source>
</evidence>
<dbReference type="SUPFAM" id="SSF53597">
    <property type="entry name" value="Dihydrofolate reductase-like"/>
    <property type="match status" value="1"/>
</dbReference>
<dbReference type="PANTHER" id="PTHR48069">
    <property type="entry name" value="DIHYDROFOLATE REDUCTASE"/>
    <property type="match status" value="1"/>
</dbReference>
<protein>
    <recommendedName>
        <fullName evidence="3 8">Dihydrofolate reductase</fullName>
        <ecNumber evidence="3 8">1.5.1.3</ecNumber>
    </recommendedName>
</protein>
<dbReference type="PROSITE" id="PS51330">
    <property type="entry name" value="DHFR_2"/>
    <property type="match status" value="1"/>
</dbReference>
<dbReference type="GO" id="GO:0004146">
    <property type="term" value="F:dihydrofolate reductase activity"/>
    <property type="evidence" value="ECO:0007669"/>
    <property type="project" value="UniProtKB-EC"/>
</dbReference>
<gene>
    <name evidence="11" type="ORF">SAMN06295916_0372</name>
</gene>
<dbReference type="PROSITE" id="PS00075">
    <property type="entry name" value="DHFR_1"/>
    <property type="match status" value="1"/>
</dbReference>
<dbReference type="GO" id="GO:0006730">
    <property type="term" value="P:one-carbon metabolic process"/>
    <property type="evidence" value="ECO:0007669"/>
    <property type="project" value="UniProtKB-KW"/>
</dbReference>
<dbReference type="Pfam" id="PF00186">
    <property type="entry name" value="DHFR_1"/>
    <property type="match status" value="1"/>
</dbReference>
<dbReference type="Proteomes" id="UP000197215">
    <property type="component" value="Unassembled WGS sequence"/>
</dbReference>
<organism evidence="11 12">
    <name type="scientific">Polynucleobacter victoriensis</name>
    <dbReference type="NCBI Taxonomy" id="2049319"/>
    <lineage>
        <taxon>Bacteria</taxon>
        <taxon>Pseudomonadati</taxon>
        <taxon>Pseudomonadota</taxon>
        <taxon>Betaproteobacteria</taxon>
        <taxon>Burkholderiales</taxon>
        <taxon>Burkholderiaceae</taxon>
        <taxon>Polynucleobacter</taxon>
    </lineage>
</organism>
<comment type="similarity">
    <text evidence="2 8 9">Belongs to the dihydrofolate reductase family.</text>
</comment>
<dbReference type="RefSeq" id="WP_423808368.1">
    <property type="nucleotide sequence ID" value="NZ_FYEX01000001.1"/>
</dbReference>
<dbReference type="AlphaFoldDB" id="A0A212T4C9"/>
<dbReference type="PANTHER" id="PTHR48069:SF3">
    <property type="entry name" value="DIHYDROFOLATE REDUCTASE"/>
    <property type="match status" value="1"/>
</dbReference>
<dbReference type="InterPro" id="IPR001796">
    <property type="entry name" value="DHFR_dom"/>
</dbReference>
<evidence type="ECO:0000256" key="9">
    <source>
        <dbReference type="RuleBase" id="RU004474"/>
    </source>
</evidence>
<dbReference type="InterPro" id="IPR012259">
    <property type="entry name" value="DHFR"/>
</dbReference>
<dbReference type="PIRSF" id="PIRSF000194">
    <property type="entry name" value="DHFR"/>
    <property type="match status" value="1"/>
</dbReference>
<dbReference type="GO" id="GO:0046655">
    <property type="term" value="P:folic acid metabolic process"/>
    <property type="evidence" value="ECO:0007669"/>
    <property type="project" value="TreeGrafter"/>
</dbReference>
<dbReference type="GO" id="GO:0070401">
    <property type="term" value="F:NADP+ binding"/>
    <property type="evidence" value="ECO:0007669"/>
    <property type="project" value="UniProtKB-ARBA"/>
</dbReference>
<evidence type="ECO:0000256" key="3">
    <source>
        <dbReference type="ARBA" id="ARBA00012856"/>
    </source>
</evidence>
<dbReference type="Gene3D" id="3.40.430.10">
    <property type="entry name" value="Dihydrofolate Reductase, subunit A"/>
    <property type="match status" value="1"/>
</dbReference>
<accession>A0A212T4C9</accession>
<dbReference type="GO" id="GO:0005829">
    <property type="term" value="C:cytosol"/>
    <property type="evidence" value="ECO:0007669"/>
    <property type="project" value="TreeGrafter"/>
</dbReference>
<evidence type="ECO:0000256" key="8">
    <source>
        <dbReference type="PIRNR" id="PIRNR000194"/>
    </source>
</evidence>
<reference evidence="11 12" key="1">
    <citation type="submission" date="2017-06" db="EMBL/GenBank/DDBJ databases">
        <authorList>
            <person name="Kim H.J."/>
            <person name="Triplett B.A."/>
        </authorList>
    </citation>
    <scope>NUCLEOTIDE SEQUENCE [LARGE SCALE GENOMIC DNA]</scope>
    <source>
        <strain evidence="11 12">MWH-VicM1</strain>
    </source>
</reference>
<keyword evidence="4 8" id="KW-0554">One-carbon metabolism</keyword>
<evidence type="ECO:0000313" key="11">
    <source>
        <dbReference type="EMBL" id="SNC60912.1"/>
    </source>
</evidence>
<evidence type="ECO:0000256" key="4">
    <source>
        <dbReference type="ARBA" id="ARBA00022563"/>
    </source>
</evidence>
<keyword evidence="6 8" id="KW-0560">Oxidoreductase</keyword>
<dbReference type="CDD" id="cd00209">
    <property type="entry name" value="DHFR"/>
    <property type="match status" value="1"/>
</dbReference>
<name>A0A212T4C9_9BURK</name>
<dbReference type="EC" id="1.5.1.3" evidence="3 8"/>
<dbReference type="InterPro" id="IPR024072">
    <property type="entry name" value="DHFR-like_dom_sf"/>
</dbReference>
<evidence type="ECO:0000259" key="10">
    <source>
        <dbReference type="PROSITE" id="PS51330"/>
    </source>
</evidence>
<comment type="pathway">
    <text evidence="1 8">Cofactor biosynthesis; tetrahydrofolate biosynthesis; 5,6,7,8-tetrahydrofolate from 7,8-dihydrofolate: step 1/1.</text>
</comment>
<keyword evidence="12" id="KW-1185">Reference proteome</keyword>
<evidence type="ECO:0000256" key="1">
    <source>
        <dbReference type="ARBA" id="ARBA00004903"/>
    </source>
</evidence>
<dbReference type="GO" id="GO:0046452">
    <property type="term" value="P:dihydrofolate metabolic process"/>
    <property type="evidence" value="ECO:0007669"/>
    <property type="project" value="TreeGrafter"/>
</dbReference>
<dbReference type="FunFam" id="3.40.430.10:FF:000001">
    <property type="entry name" value="Dihydrofolate reductase"/>
    <property type="match status" value="1"/>
</dbReference>
<feature type="domain" description="DHFR" evidence="10">
    <location>
        <begin position="2"/>
        <end position="157"/>
    </location>
</feature>
<evidence type="ECO:0000256" key="2">
    <source>
        <dbReference type="ARBA" id="ARBA00009539"/>
    </source>
</evidence>
<comment type="catalytic activity">
    <reaction evidence="8">
        <text>(6S)-5,6,7,8-tetrahydrofolate + NADP(+) = 7,8-dihydrofolate + NADPH + H(+)</text>
        <dbReference type="Rhea" id="RHEA:15009"/>
        <dbReference type="ChEBI" id="CHEBI:15378"/>
        <dbReference type="ChEBI" id="CHEBI:57451"/>
        <dbReference type="ChEBI" id="CHEBI:57453"/>
        <dbReference type="ChEBI" id="CHEBI:57783"/>
        <dbReference type="ChEBI" id="CHEBI:58349"/>
        <dbReference type="EC" id="1.5.1.3"/>
    </reaction>
</comment>
<dbReference type="EMBL" id="FYEX01000001">
    <property type="protein sequence ID" value="SNC60912.1"/>
    <property type="molecule type" value="Genomic_DNA"/>
</dbReference>
<dbReference type="UniPathway" id="UPA00077">
    <property type="reaction ID" value="UER00158"/>
</dbReference>
<dbReference type="InterPro" id="IPR017925">
    <property type="entry name" value="DHFR_CS"/>
</dbReference>
<comment type="function">
    <text evidence="7 8">Key enzyme in folate metabolism. Catalyzes an essential reaction for de novo glycine and purine synthesis, and for DNA precursor synthesis.</text>
</comment>
<evidence type="ECO:0000256" key="7">
    <source>
        <dbReference type="ARBA" id="ARBA00025067"/>
    </source>
</evidence>
<sequence length="159" mass="17672">MELAIIVARAKNGVIGVNNTLPWHLPEDLKHFKNTTLGCPIIMGRNTWLSLGRPLPGRRNIVVSRNPEFKAEGAETFTSLEDAIDACSGVEKAFIIGGAQIYDEALAYVDKLIITEVDTEVDGDAFFPDIDDMMWEEVAREEHNNGQLAYAFVTYNSKL</sequence>
<proteinExistence type="inferred from homology"/>
<evidence type="ECO:0000256" key="6">
    <source>
        <dbReference type="ARBA" id="ARBA00023002"/>
    </source>
</evidence>
<evidence type="ECO:0000256" key="5">
    <source>
        <dbReference type="ARBA" id="ARBA00022857"/>
    </source>
</evidence>
<keyword evidence="5 8" id="KW-0521">NADP</keyword>
<dbReference type="GO" id="GO:0046654">
    <property type="term" value="P:tetrahydrofolate biosynthetic process"/>
    <property type="evidence" value="ECO:0007669"/>
    <property type="project" value="UniProtKB-UniPathway"/>
</dbReference>
<dbReference type="PRINTS" id="PR00070">
    <property type="entry name" value="DHFR"/>
</dbReference>